<reference evidence="2 3" key="2">
    <citation type="submission" date="2018-11" db="EMBL/GenBank/DDBJ databases">
        <authorList>
            <consortium name="Pathogen Informatics"/>
        </authorList>
    </citation>
    <scope>NUCLEOTIDE SEQUENCE [LARGE SCALE GENOMIC DNA]</scope>
</reference>
<dbReference type="Proteomes" id="UP000280834">
    <property type="component" value="Unassembled WGS sequence"/>
</dbReference>
<keyword evidence="1" id="KW-0175">Coiled coil</keyword>
<sequence>MNGICTSCDQGCTRDLMKEMDDLEEIMRQQNFTNLRPIPWKRAARISNTTKSLHLTLESLQLESSIDDDTTKSSLNIDDNFLDEVNGLVEQTKFLLERTNKSKNTLQKSIAKTEKLSERAREQEEILHEVVGQLRNYINYGFGKQDSSKIGILIQEANIHVNAMKERGIYIEKRYNRGKTDFEKSQNLMKLITSRMLNDTSFVELRKQLDAFEQWLHDYRDTIWDRARQDTVSSDKVAIIVAKRVNRFNDVKANITELLAKATDELSEAENKVSIAKAEKILAMFDDFKVFAHNLFFKITLM</sequence>
<feature type="coiled-coil region" evidence="1">
    <location>
        <begin position="96"/>
        <end position="123"/>
    </location>
</feature>
<proteinExistence type="predicted"/>
<feature type="coiled-coil region" evidence="1">
    <location>
        <begin position="252"/>
        <end position="279"/>
    </location>
</feature>
<keyword evidence="3" id="KW-1185">Reference proteome</keyword>
<reference evidence="4" key="1">
    <citation type="submission" date="2017-02" db="UniProtKB">
        <authorList>
            <consortium name="WormBaseParasite"/>
        </authorList>
    </citation>
    <scope>IDENTIFICATION</scope>
</reference>
<organism evidence="4">
    <name type="scientific">Brugia timori</name>
    <dbReference type="NCBI Taxonomy" id="42155"/>
    <lineage>
        <taxon>Eukaryota</taxon>
        <taxon>Metazoa</taxon>
        <taxon>Ecdysozoa</taxon>
        <taxon>Nematoda</taxon>
        <taxon>Chromadorea</taxon>
        <taxon>Rhabditida</taxon>
        <taxon>Spirurina</taxon>
        <taxon>Spiruromorpha</taxon>
        <taxon>Filarioidea</taxon>
        <taxon>Onchocercidae</taxon>
        <taxon>Brugia</taxon>
    </lineage>
</organism>
<evidence type="ECO:0000313" key="2">
    <source>
        <dbReference type="EMBL" id="VDO43355.1"/>
    </source>
</evidence>
<dbReference type="STRING" id="42155.A0A0R3R3R8"/>
<dbReference type="WBParaSite" id="BTMF_0001465801-mRNA-1">
    <property type="protein sequence ID" value="BTMF_0001465801-mRNA-1"/>
    <property type="gene ID" value="BTMF_0001465801"/>
</dbReference>
<evidence type="ECO:0000256" key="1">
    <source>
        <dbReference type="SAM" id="Coils"/>
    </source>
</evidence>
<evidence type="ECO:0000313" key="3">
    <source>
        <dbReference type="Proteomes" id="UP000280834"/>
    </source>
</evidence>
<protein>
    <submittedName>
        <fullName evidence="2 4">Uncharacterized protein</fullName>
    </submittedName>
</protein>
<accession>A0A0R3R3R8</accession>
<name>A0A0R3R3R8_9BILA</name>
<dbReference type="AlphaFoldDB" id="A0A0R3R3R8"/>
<evidence type="ECO:0000313" key="4">
    <source>
        <dbReference type="WBParaSite" id="BTMF_0001465801-mRNA-1"/>
    </source>
</evidence>
<dbReference type="EMBL" id="UZAG01019350">
    <property type="protein sequence ID" value="VDO43355.1"/>
    <property type="molecule type" value="Genomic_DNA"/>
</dbReference>
<gene>
    <name evidence="2" type="ORF">BTMF_LOCUS12654</name>
</gene>